<evidence type="ECO:0000256" key="3">
    <source>
        <dbReference type="ARBA" id="ARBA00010703"/>
    </source>
</evidence>
<evidence type="ECO:0000256" key="11">
    <source>
        <dbReference type="ARBA" id="ARBA00025588"/>
    </source>
</evidence>
<evidence type="ECO:0000256" key="12">
    <source>
        <dbReference type="ARBA" id="ARBA00029750"/>
    </source>
</evidence>
<dbReference type="PANTHER" id="PTHR46529:SF1">
    <property type="entry name" value="TRNA WYBUTOSINE-SYNTHESIZING PROTEIN 4"/>
    <property type="match status" value="1"/>
</dbReference>
<dbReference type="Pfam" id="PF04072">
    <property type="entry name" value="LCM"/>
    <property type="match status" value="1"/>
</dbReference>
<dbReference type="EC" id="2.1.1.290" evidence="5"/>
<evidence type="ECO:0000256" key="4">
    <source>
        <dbReference type="ARBA" id="ARBA00012155"/>
    </source>
</evidence>
<dbReference type="InterPro" id="IPR041667">
    <property type="entry name" value="Cupin_8"/>
</dbReference>
<dbReference type="InterPro" id="IPR003347">
    <property type="entry name" value="JmjC_dom"/>
</dbReference>
<comment type="similarity">
    <text evidence="3">Belongs to the methyltransferase superfamily. LCMT family.</text>
</comment>
<dbReference type="EC" id="2.3.1.231" evidence="4"/>
<evidence type="ECO:0000256" key="6">
    <source>
        <dbReference type="ARBA" id="ARBA00018045"/>
    </source>
</evidence>
<dbReference type="Gene3D" id="2.120.10.80">
    <property type="entry name" value="Kelch-type beta propeller"/>
    <property type="match status" value="1"/>
</dbReference>
<comment type="pathway">
    <text evidence="2">tRNA modification; wybutosine-tRNA(Phe) biosynthesis.</text>
</comment>
<name>A0ABR3VLC4_HUMIN</name>
<evidence type="ECO:0000313" key="19">
    <source>
        <dbReference type="Proteomes" id="UP001583172"/>
    </source>
</evidence>
<evidence type="ECO:0000256" key="13">
    <source>
        <dbReference type="ARBA" id="ARBA00030231"/>
    </source>
</evidence>
<keyword evidence="10" id="KW-0819">tRNA processing</keyword>
<comment type="function">
    <text evidence="11">Probable S-adenosyl-L-methionine-dependent methyltransferase that acts as a component of the wybutosine biosynthesis pathway. Wybutosine is a hyper modified guanosine with a tricyclic base found at the 3'-position adjacent to the anticodon of eukaryotic phenylalanine tRNA. May methylate the carboxyl group of leucine residues to form alpha-leucine ester residues.</text>
</comment>
<evidence type="ECO:0000256" key="1">
    <source>
        <dbReference type="ARBA" id="ARBA00001806"/>
    </source>
</evidence>
<evidence type="ECO:0000259" key="17">
    <source>
        <dbReference type="PROSITE" id="PS51184"/>
    </source>
</evidence>
<dbReference type="InterPro" id="IPR015915">
    <property type="entry name" value="Kelch-typ_b-propeller"/>
</dbReference>
<comment type="catalytic activity">
    <reaction evidence="15">
        <text>7-[(3S)-(3-amino-3-methoxycarbonyl)propyl]wyosine(37) in tRNA(Phe) + S-adenosyl-L-methionine + CO2 = wybutosine(37) in tRNA(Phe) + S-adenosyl-L-homocysteine + 2 H(+)</text>
        <dbReference type="Rhea" id="RHEA:37119"/>
        <dbReference type="Rhea" id="RHEA-COMP:11844"/>
        <dbReference type="Rhea" id="RHEA-COMP:11847"/>
        <dbReference type="ChEBI" id="CHEBI:15378"/>
        <dbReference type="ChEBI" id="CHEBI:16526"/>
        <dbReference type="ChEBI" id="CHEBI:57856"/>
        <dbReference type="ChEBI" id="CHEBI:59789"/>
        <dbReference type="ChEBI" id="CHEBI:73544"/>
        <dbReference type="ChEBI" id="CHEBI:74275"/>
        <dbReference type="EC" id="2.3.1.231"/>
    </reaction>
</comment>
<dbReference type="Pfam" id="PF13621">
    <property type="entry name" value="Cupin_8"/>
    <property type="match status" value="1"/>
</dbReference>
<organism evidence="18 19">
    <name type="scientific">Humicola insolens</name>
    <name type="common">Soft-rot fungus</name>
    <dbReference type="NCBI Taxonomy" id="85995"/>
    <lineage>
        <taxon>Eukaryota</taxon>
        <taxon>Fungi</taxon>
        <taxon>Dikarya</taxon>
        <taxon>Ascomycota</taxon>
        <taxon>Pezizomycotina</taxon>
        <taxon>Sordariomycetes</taxon>
        <taxon>Sordariomycetidae</taxon>
        <taxon>Sordariales</taxon>
        <taxon>Chaetomiaceae</taxon>
        <taxon>Mycothermus</taxon>
    </lineage>
</organism>
<evidence type="ECO:0000256" key="7">
    <source>
        <dbReference type="ARBA" id="ARBA00022603"/>
    </source>
</evidence>
<gene>
    <name evidence="18" type="ORF">VTJ49DRAFT_4779</name>
</gene>
<dbReference type="Gene3D" id="2.60.120.650">
    <property type="entry name" value="Cupin"/>
    <property type="match status" value="1"/>
</dbReference>
<evidence type="ECO:0000256" key="5">
    <source>
        <dbReference type="ARBA" id="ARBA00012779"/>
    </source>
</evidence>
<reference evidence="18 19" key="1">
    <citation type="journal article" date="2024" name="Commun. Biol.">
        <title>Comparative genomic analysis of thermophilic fungi reveals convergent evolutionary adaptations and gene losses.</title>
        <authorList>
            <person name="Steindorff A.S."/>
            <person name="Aguilar-Pontes M.V."/>
            <person name="Robinson A.J."/>
            <person name="Andreopoulos B."/>
            <person name="LaButti K."/>
            <person name="Kuo A."/>
            <person name="Mondo S."/>
            <person name="Riley R."/>
            <person name="Otillar R."/>
            <person name="Haridas S."/>
            <person name="Lipzen A."/>
            <person name="Grimwood J."/>
            <person name="Schmutz J."/>
            <person name="Clum A."/>
            <person name="Reid I.D."/>
            <person name="Moisan M.C."/>
            <person name="Butler G."/>
            <person name="Nguyen T.T.M."/>
            <person name="Dewar K."/>
            <person name="Conant G."/>
            <person name="Drula E."/>
            <person name="Henrissat B."/>
            <person name="Hansel C."/>
            <person name="Singer S."/>
            <person name="Hutchinson M.I."/>
            <person name="de Vries R.P."/>
            <person name="Natvig D.O."/>
            <person name="Powell A.J."/>
            <person name="Tsang A."/>
            <person name="Grigoriev I.V."/>
        </authorList>
    </citation>
    <scope>NUCLEOTIDE SEQUENCE [LARGE SCALE GENOMIC DNA]</scope>
    <source>
        <strain evidence="18 19">CBS 620.91</strain>
    </source>
</reference>
<evidence type="ECO:0000313" key="18">
    <source>
        <dbReference type="EMBL" id="KAL1842599.1"/>
    </source>
</evidence>
<dbReference type="Pfam" id="PF13418">
    <property type="entry name" value="Beta-prop_TYW4"/>
    <property type="match status" value="2"/>
</dbReference>
<dbReference type="EMBL" id="JAZGSY010000038">
    <property type="protein sequence ID" value="KAL1842599.1"/>
    <property type="molecule type" value="Genomic_DNA"/>
</dbReference>
<dbReference type="Gene3D" id="6.10.140.1470">
    <property type="match status" value="1"/>
</dbReference>
<dbReference type="SUPFAM" id="SSF51197">
    <property type="entry name" value="Clavaminate synthase-like"/>
    <property type="match status" value="1"/>
</dbReference>
<keyword evidence="9" id="KW-0949">S-adenosyl-L-methionine</keyword>
<dbReference type="InterPro" id="IPR007213">
    <property type="entry name" value="Ppm1/Ppm2/Tcmp"/>
</dbReference>
<feature type="region of interest" description="Disordered" evidence="16">
    <location>
        <begin position="1"/>
        <end position="29"/>
    </location>
</feature>
<keyword evidence="8" id="KW-0808">Transferase</keyword>
<evidence type="ECO:0000256" key="15">
    <source>
        <dbReference type="ARBA" id="ARBA00049250"/>
    </source>
</evidence>
<accession>A0ABR3VLC4</accession>
<comment type="catalytic activity">
    <reaction evidence="1">
        <text>7-[(3S)-3-amino-3-carboxypropyl]wyosine(37) in tRNA(Phe) + S-adenosyl-L-methionine = 7-[(3S)-(3-amino-3-methoxycarbonyl)propyl]wyosine(37) in tRNA(Phe) + S-adenosyl-L-homocysteine</text>
        <dbReference type="Rhea" id="RHEA:36903"/>
        <dbReference type="Rhea" id="RHEA-COMP:10379"/>
        <dbReference type="Rhea" id="RHEA-COMP:11844"/>
        <dbReference type="ChEBI" id="CHEBI:57856"/>
        <dbReference type="ChEBI" id="CHEBI:59789"/>
        <dbReference type="ChEBI" id="CHEBI:73543"/>
        <dbReference type="ChEBI" id="CHEBI:74275"/>
        <dbReference type="EC" id="2.1.1.290"/>
    </reaction>
</comment>
<evidence type="ECO:0000256" key="10">
    <source>
        <dbReference type="ARBA" id="ARBA00022694"/>
    </source>
</evidence>
<dbReference type="SUPFAM" id="SSF53335">
    <property type="entry name" value="S-adenosyl-L-methionine-dependent methyltransferases"/>
    <property type="match status" value="1"/>
</dbReference>
<dbReference type="SUPFAM" id="SSF50965">
    <property type="entry name" value="Galactose oxidase, central domain"/>
    <property type="match status" value="1"/>
</dbReference>
<dbReference type="Gene3D" id="3.40.50.150">
    <property type="entry name" value="Vaccinia Virus protein VP39"/>
    <property type="match status" value="1"/>
</dbReference>
<evidence type="ECO:0000256" key="16">
    <source>
        <dbReference type="SAM" id="MobiDB-lite"/>
    </source>
</evidence>
<dbReference type="InterPro" id="IPR011043">
    <property type="entry name" value="Gal_Oxase/kelch_b-propeller"/>
</dbReference>
<keyword evidence="19" id="KW-1185">Reference proteome</keyword>
<keyword evidence="7" id="KW-0489">Methyltransferase</keyword>
<dbReference type="InterPro" id="IPR029063">
    <property type="entry name" value="SAM-dependent_MTases_sf"/>
</dbReference>
<proteinExistence type="inferred from homology"/>
<dbReference type="Proteomes" id="UP001583172">
    <property type="component" value="Unassembled WGS sequence"/>
</dbReference>
<sequence length="1056" mass="116257">MTKPSKLSGPGDPAPSKPAQQAKRLQDDQVMATNNSSIVSKRSVEKLYHPNEPHYFRHFVRKLQRRAPLINRGYWLRMRVVDTLVRDFLLGVASRARDGQNGTGRGRKKRAVVVNLGCGSDVLPWQCLIRYPDSCADANARFVDVDFPDLIARKRETVLNTPELLGPLTGVKESVAPGGAVVLESDQYVQIGCDLRDLETLRRGLQVAAGGAFEECQFLFVAEVSITYMETAAADEVIRFASTVGDAEFVLLEQILPDGPSHPFAATMLSHFTKLGTPLKSVDVYPTVDDQRARFVSCGWPADQVCVWTLWQAWADARFVLPAERMELDKVEPFDEWEEFAIFACHYCVVHARVGGEGRVMVSPLRMPALTRVPTQAGAVRFDECQGQRGQRRFATAMRLDGGERTTGQQSTVLLNVLGLGTKSRLQSCDVFGLRDEAGDDWQPAVTFREGGPTSRMCHTLTDLGTHGVLLAGGRESPSSPFKDCWLFDKETNSWRPTHDLPLPLYRHAVTALGDSGLALLIGGRGKMVACGSGSGGGVYSGIFTGGIMDGLVSDRILGPGDQILGWEVDVSDIKKPAIRFTKLKGSSEQIYLAVEWLLKRFGATCFPLGNNEFILLGGVTRDTLLSYQDEAIFFSVTGDEIRLTRRLQWPEEIPRPLLAGHSAVLMPDSDSNSVVIVGGGATCFSMGTYWNKGVYTIRVRDPPEVDGEKEVTPAASPRWVHQKTIDIVPGQGRSSLPTTAAKATLVDGGKSVRITSIPRVRLDSADDFERILRTGRPVVLEGLDLGSCVPAWTLDYLVEKVGADRKVVIHEAASQVMDFTSKNFKYVAAEFGEFARRVGHGDRLYLRALSREKPSEKPALLVDDFPTLAEDFVLPPQLALVEEKLFSSVLRMSGPVNMWLHYDVMANVYCQIGGSKRMLLFPPSDVEYFSFAPGASSSGVDVFSSLDKPELAHTHPHEAILSPGDVLLLPSLWLHTATPTVGDVSIAVNVFFRDLDNAHYAPGRDVYGNRDLAAYEKGRQDVARIANSFKKLPAEARKFYLLRLADELRERARTG</sequence>
<evidence type="ECO:0000256" key="14">
    <source>
        <dbReference type="ARBA" id="ARBA00030847"/>
    </source>
</evidence>
<dbReference type="PANTHER" id="PTHR46529">
    <property type="entry name" value="TRNA WYBUTOSINE-SYNTHESIZING PROTEIN 4"/>
    <property type="match status" value="1"/>
</dbReference>
<protein>
    <recommendedName>
        <fullName evidence="6">tRNA wybutosine-synthesizing protein 4</fullName>
        <ecNumber evidence="5">2.1.1.290</ecNumber>
        <ecNumber evidence="4">2.3.1.231</ecNumber>
    </recommendedName>
    <alternativeName>
        <fullName evidence="13">Leucine carboxyl methyltransferase 2</fullName>
    </alternativeName>
    <alternativeName>
        <fullName evidence="14">tRNA(Phe) (7-(3-amino-3-(methoxycarbonyl)propyl)wyosine(37)-N)-methoxycarbonyltransferase</fullName>
    </alternativeName>
    <alternativeName>
        <fullName evidence="12">tRNA(Phe) (7-(3-amino-3-carboxypropyl)wyosine(37)-O)-methyltransferase</fullName>
    </alternativeName>
</protein>
<evidence type="ECO:0000256" key="2">
    <source>
        <dbReference type="ARBA" id="ARBA00004797"/>
    </source>
</evidence>
<feature type="domain" description="JmjC" evidence="17">
    <location>
        <begin position="843"/>
        <end position="1010"/>
    </location>
</feature>
<comment type="caution">
    <text evidence="18">The sequence shown here is derived from an EMBL/GenBank/DDBJ whole genome shotgun (WGS) entry which is preliminary data.</text>
</comment>
<dbReference type="PROSITE" id="PS51184">
    <property type="entry name" value="JMJC"/>
    <property type="match status" value="1"/>
</dbReference>
<evidence type="ECO:0000256" key="8">
    <source>
        <dbReference type="ARBA" id="ARBA00022679"/>
    </source>
</evidence>
<evidence type="ECO:0000256" key="9">
    <source>
        <dbReference type="ARBA" id="ARBA00022691"/>
    </source>
</evidence>